<dbReference type="InterPro" id="IPR029028">
    <property type="entry name" value="Alpha/beta_knot_MTases"/>
</dbReference>
<dbReference type="InterPro" id="IPR029026">
    <property type="entry name" value="tRNA_m1G_MTases_N"/>
</dbReference>
<dbReference type="Proteomes" id="UP000654279">
    <property type="component" value="Unassembled WGS sequence"/>
</dbReference>
<keyword evidence="6" id="KW-1185">Reference proteome</keyword>
<dbReference type="PANTHER" id="PTHR46429">
    <property type="entry name" value="23S RRNA (GUANOSINE-2'-O-)-METHYLTRANSFERASE RLMB"/>
    <property type="match status" value="1"/>
</dbReference>
<dbReference type="CDD" id="cd18103">
    <property type="entry name" value="SpoU-like_RlmB"/>
    <property type="match status" value="1"/>
</dbReference>
<dbReference type="GO" id="GO:0005829">
    <property type="term" value="C:cytosol"/>
    <property type="evidence" value="ECO:0007669"/>
    <property type="project" value="TreeGrafter"/>
</dbReference>
<dbReference type="EMBL" id="JACRSO010000001">
    <property type="protein sequence ID" value="MBC8527822.1"/>
    <property type="molecule type" value="Genomic_DNA"/>
</dbReference>
<evidence type="ECO:0000256" key="2">
    <source>
        <dbReference type="ARBA" id="ARBA00022603"/>
    </source>
</evidence>
<evidence type="ECO:0000313" key="6">
    <source>
        <dbReference type="Proteomes" id="UP000654279"/>
    </source>
</evidence>
<dbReference type="PANTHER" id="PTHR46429:SF1">
    <property type="entry name" value="23S RRNA (GUANOSINE-2'-O-)-METHYLTRANSFERASE RLMB"/>
    <property type="match status" value="1"/>
</dbReference>
<evidence type="ECO:0000259" key="4">
    <source>
        <dbReference type="SMART" id="SM00967"/>
    </source>
</evidence>
<dbReference type="SMART" id="SM00967">
    <property type="entry name" value="SpoU_sub_bind"/>
    <property type="match status" value="1"/>
</dbReference>
<evidence type="ECO:0000256" key="1">
    <source>
        <dbReference type="ARBA" id="ARBA00007228"/>
    </source>
</evidence>
<protein>
    <submittedName>
        <fullName evidence="5">23S rRNA (Guanosine(2251)-2'-O)-methyltransferase RlmB</fullName>
    </submittedName>
</protein>
<comment type="similarity">
    <text evidence="1">Belongs to the class IV-like SAM-binding methyltransferase superfamily. RNA methyltransferase TrmH family.</text>
</comment>
<dbReference type="GO" id="GO:0006396">
    <property type="term" value="P:RNA processing"/>
    <property type="evidence" value="ECO:0007669"/>
    <property type="project" value="InterPro"/>
</dbReference>
<dbReference type="GO" id="GO:0003723">
    <property type="term" value="F:RNA binding"/>
    <property type="evidence" value="ECO:0007669"/>
    <property type="project" value="InterPro"/>
</dbReference>
<dbReference type="Pfam" id="PF08032">
    <property type="entry name" value="SpoU_sub_bind"/>
    <property type="match status" value="1"/>
</dbReference>
<dbReference type="NCBIfam" id="TIGR00186">
    <property type="entry name" value="rRNA_methyl_3"/>
    <property type="match status" value="1"/>
</dbReference>
<keyword evidence="3" id="KW-0808">Transferase</keyword>
<dbReference type="GO" id="GO:0008173">
    <property type="term" value="F:RNA methyltransferase activity"/>
    <property type="evidence" value="ECO:0007669"/>
    <property type="project" value="InterPro"/>
</dbReference>
<dbReference type="AlphaFoldDB" id="A0A926HHL2"/>
<feature type="domain" description="RNA 2-O ribose methyltransferase substrate binding" evidence="4">
    <location>
        <begin position="2"/>
        <end position="74"/>
    </location>
</feature>
<comment type="caution">
    <text evidence="5">The sequence shown here is derived from an EMBL/GenBank/DDBJ whole genome shotgun (WGS) entry which is preliminary data.</text>
</comment>
<dbReference type="InterPro" id="IPR004441">
    <property type="entry name" value="rRNA_MeTrfase_TrmH"/>
</dbReference>
<keyword evidence="2" id="KW-0489">Methyltransferase</keyword>
<accession>A0A926HHL2</accession>
<evidence type="ECO:0000256" key="3">
    <source>
        <dbReference type="ARBA" id="ARBA00022679"/>
    </source>
</evidence>
<dbReference type="InterPro" id="IPR013123">
    <property type="entry name" value="SpoU_subst-bd"/>
</dbReference>
<dbReference type="SUPFAM" id="SSF55315">
    <property type="entry name" value="L30e-like"/>
    <property type="match status" value="1"/>
</dbReference>
<organism evidence="5 6">
    <name type="scientific">Luoshenia tenuis</name>
    <dbReference type="NCBI Taxonomy" id="2763654"/>
    <lineage>
        <taxon>Bacteria</taxon>
        <taxon>Bacillati</taxon>
        <taxon>Bacillota</taxon>
        <taxon>Clostridia</taxon>
        <taxon>Christensenellales</taxon>
        <taxon>Christensenellaceae</taxon>
        <taxon>Luoshenia</taxon>
    </lineage>
</organism>
<reference evidence="5" key="1">
    <citation type="submission" date="2020-08" db="EMBL/GenBank/DDBJ databases">
        <title>Genome public.</title>
        <authorList>
            <person name="Liu C."/>
            <person name="Sun Q."/>
        </authorList>
    </citation>
    <scope>NUCLEOTIDE SEQUENCE</scope>
    <source>
        <strain evidence="5">NSJ-44</strain>
    </source>
</reference>
<dbReference type="InterPro" id="IPR001537">
    <property type="entry name" value="SpoU_MeTrfase"/>
</dbReference>
<dbReference type="GO" id="GO:0032259">
    <property type="term" value="P:methylation"/>
    <property type="evidence" value="ECO:0007669"/>
    <property type="project" value="UniProtKB-KW"/>
</dbReference>
<sequence length="238" mass="25303">MGRNPVREAIRAGRSIDKLLVADGEMEGSARELLRMAKEVGIVIQQVGRAHLDELCMGGRHQGFAAFVAVRDYVTLAEMLAAAREKGEDPFIVVLDGVEDPHNLGSIMRTAECCGAHGIVIPKRRAVGMTPIVAKASAGAVEYLPVARVTNLNTALEELKSAGVWITGADMSGQPYYQCDFKGPIALVVGGEGQGISQLLKKNCDFVASIPMKGKIESLNASVAAAVLMCEAARQRSL</sequence>
<proteinExistence type="inferred from homology"/>
<dbReference type="InterPro" id="IPR029064">
    <property type="entry name" value="Ribosomal_eL30-like_sf"/>
</dbReference>
<evidence type="ECO:0000313" key="5">
    <source>
        <dbReference type="EMBL" id="MBC8527822.1"/>
    </source>
</evidence>
<dbReference type="Gene3D" id="3.30.1330.30">
    <property type="match status" value="1"/>
</dbReference>
<dbReference type="Gene3D" id="3.40.1280.10">
    <property type="match status" value="1"/>
</dbReference>
<dbReference type="Pfam" id="PF00588">
    <property type="entry name" value="SpoU_methylase"/>
    <property type="match status" value="1"/>
</dbReference>
<name>A0A926HHL2_9FIRM</name>
<gene>
    <name evidence="5" type="primary">rlmB</name>
    <name evidence="5" type="ORF">H8699_00025</name>
</gene>
<dbReference type="FunFam" id="3.40.1280.10:FF:000008">
    <property type="entry name" value="Group 3 RNA methyltransferase TrmH"/>
    <property type="match status" value="1"/>
</dbReference>
<dbReference type="SUPFAM" id="SSF75217">
    <property type="entry name" value="alpha/beta knot"/>
    <property type="match status" value="1"/>
</dbReference>